<gene>
    <name evidence="13" type="ORF">I553_1302</name>
</gene>
<keyword evidence="3" id="KW-0285">Flavoprotein</keyword>
<dbReference type="EMBL" id="JAOB01000032">
    <property type="protein sequence ID" value="EUA54802.1"/>
    <property type="molecule type" value="Genomic_DNA"/>
</dbReference>
<dbReference type="GO" id="GO:0003919">
    <property type="term" value="F:FMN adenylyltransferase activity"/>
    <property type="evidence" value="ECO:0007669"/>
    <property type="project" value="UniProtKB-EC"/>
</dbReference>
<comment type="catalytic activity">
    <reaction evidence="10">
        <text>FMN + ATP + H(+) = FAD + diphosphate</text>
        <dbReference type="Rhea" id="RHEA:17237"/>
        <dbReference type="ChEBI" id="CHEBI:15378"/>
        <dbReference type="ChEBI" id="CHEBI:30616"/>
        <dbReference type="ChEBI" id="CHEBI:33019"/>
        <dbReference type="ChEBI" id="CHEBI:57692"/>
        <dbReference type="ChEBI" id="CHEBI:58210"/>
        <dbReference type="EC" id="2.7.7.2"/>
    </reaction>
</comment>
<dbReference type="InterPro" id="IPR014729">
    <property type="entry name" value="Rossmann-like_a/b/a_fold"/>
</dbReference>
<keyword evidence="7" id="KW-0547">Nucleotide-binding</keyword>
<protein>
    <recommendedName>
        <fullName evidence="2">FAD synthase</fullName>
        <ecNumber evidence="2">2.7.7.2</ecNumber>
    </recommendedName>
</protein>
<evidence type="ECO:0000256" key="3">
    <source>
        <dbReference type="ARBA" id="ARBA00022630"/>
    </source>
</evidence>
<feature type="region of interest" description="Disordered" evidence="11">
    <location>
        <begin position="43"/>
        <end position="66"/>
    </location>
</feature>
<organism evidence="13">
    <name type="scientific">Mycobacterium xenopi 4042</name>
    <dbReference type="NCBI Taxonomy" id="1299334"/>
    <lineage>
        <taxon>Bacteria</taxon>
        <taxon>Bacillati</taxon>
        <taxon>Actinomycetota</taxon>
        <taxon>Actinomycetes</taxon>
        <taxon>Mycobacteriales</taxon>
        <taxon>Mycobacteriaceae</taxon>
        <taxon>Mycobacterium</taxon>
    </lineage>
</organism>
<reference evidence="13" key="1">
    <citation type="submission" date="2014-01" db="EMBL/GenBank/DDBJ databases">
        <authorList>
            <person name="Brown-Elliot B."/>
            <person name="Wallace R."/>
            <person name="Lenaerts A."/>
            <person name="Ordway D."/>
            <person name="DeGroote M.A."/>
            <person name="Parker T."/>
            <person name="Sizemore C."/>
            <person name="Tallon L.J."/>
            <person name="Sadzewicz L.K."/>
            <person name="Sengamalay N."/>
            <person name="Fraser C.M."/>
            <person name="Hine E."/>
            <person name="Shefchek K.A."/>
            <person name="Das S.P."/>
            <person name="Tettelin H."/>
        </authorList>
    </citation>
    <scope>NUCLEOTIDE SEQUENCE [LARGE SCALE GENOMIC DNA]</scope>
    <source>
        <strain evidence="13">4042</strain>
    </source>
</reference>
<comment type="caution">
    <text evidence="13">The sequence shown here is derived from an EMBL/GenBank/DDBJ whole genome shotgun (WGS) entry which is preliminary data.</text>
</comment>
<evidence type="ECO:0000256" key="11">
    <source>
        <dbReference type="SAM" id="MobiDB-lite"/>
    </source>
</evidence>
<dbReference type="GO" id="GO:0005524">
    <property type="term" value="F:ATP binding"/>
    <property type="evidence" value="ECO:0007669"/>
    <property type="project" value="UniProtKB-KW"/>
</dbReference>
<dbReference type="PATRIC" id="fig|1299334.3.peg.3115"/>
<evidence type="ECO:0000256" key="8">
    <source>
        <dbReference type="ARBA" id="ARBA00022827"/>
    </source>
</evidence>
<evidence type="ECO:0000256" key="4">
    <source>
        <dbReference type="ARBA" id="ARBA00022643"/>
    </source>
</evidence>
<evidence type="ECO:0000256" key="10">
    <source>
        <dbReference type="ARBA" id="ARBA00049494"/>
    </source>
</evidence>
<feature type="domain" description="FAD synthetase" evidence="12">
    <location>
        <begin position="1"/>
        <end position="50"/>
    </location>
</feature>
<dbReference type="EC" id="2.7.7.2" evidence="2"/>
<accession>X8CEL5</accession>
<evidence type="ECO:0000256" key="1">
    <source>
        <dbReference type="ARBA" id="ARBA00004726"/>
    </source>
</evidence>
<evidence type="ECO:0000256" key="5">
    <source>
        <dbReference type="ARBA" id="ARBA00022679"/>
    </source>
</evidence>
<evidence type="ECO:0000313" key="13">
    <source>
        <dbReference type="EMBL" id="EUA54802.1"/>
    </source>
</evidence>
<keyword evidence="9" id="KW-0067">ATP-binding</keyword>
<comment type="pathway">
    <text evidence="1">Cofactor biosynthesis; FAD biosynthesis; FAD from FMN: step 1/1.</text>
</comment>
<evidence type="ECO:0000259" key="12">
    <source>
        <dbReference type="Pfam" id="PF06574"/>
    </source>
</evidence>
<name>X8CEL5_MYCXE</name>
<keyword evidence="4" id="KW-0288">FMN</keyword>
<keyword evidence="5" id="KW-0808">Transferase</keyword>
<dbReference type="GO" id="GO:0006747">
    <property type="term" value="P:FAD biosynthetic process"/>
    <property type="evidence" value="ECO:0007669"/>
    <property type="project" value="UniProtKB-UniPathway"/>
</dbReference>
<evidence type="ECO:0000256" key="9">
    <source>
        <dbReference type="ARBA" id="ARBA00022840"/>
    </source>
</evidence>
<dbReference type="AlphaFoldDB" id="X8CEL5"/>
<dbReference type="Pfam" id="PF06574">
    <property type="entry name" value="FAD_syn"/>
    <property type="match status" value="1"/>
</dbReference>
<dbReference type="InterPro" id="IPR015864">
    <property type="entry name" value="FAD_synthase"/>
</dbReference>
<sequence length="66" mass="7379">MKLTPERYIHELLVEHLHVVEVVVGENFTFGKKAAGTVETLRRAGNGSGSRSKRCHWCPSAMTAKR</sequence>
<evidence type="ECO:0000256" key="7">
    <source>
        <dbReference type="ARBA" id="ARBA00022741"/>
    </source>
</evidence>
<keyword evidence="8" id="KW-0274">FAD</keyword>
<dbReference type="Gene3D" id="3.40.50.620">
    <property type="entry name" value="HUPs"/>
    <property type="match status" value="1"/>
</dbReference>
<keyword evidence="6" id="KW-0548">Nucleotidyltransferase</keyword>
<dbReference type="UniPathway" id="UPA00277">
    <property type="reaction ID" value="UER00407"/>
</dbReference>
<evidence type="ECO:0000256" key="2">
    <source>
        <dbReference type="ARBA" id="ARBA00012393"/>
    </source>
</evidence>
<evidence type="ECO:0000256" key="6">
    <source>
        <dbReference type="ARBA" id="ARBA00022695"/>
    </source>
</evidence>
<proteinExistence type="predicted"/>
<dbReference type="GO" id="GO:0009231">
    <property type="term" value="P:riboflavin biosynthetic process"/>
    <property type="evidence" value="ECO:0007669"/>
    <property type="project" value="InterPro"/>
</dbReference>